<proteinExistence type="predicted"/>
<reference evidence="2" key="2">
    <citation type="submission" date="2015-01" db="EMBL/GenBank/DDBJ databases">
        <title>Evolutionary Origins and Diversification of the Mycorrhizal Mutualists.</title>
        <authorList>
            <consortium name="DOE Joint Genome Institute"/>
            <consortium name="Mycorrhizal Genomics Consortium"/>
            <person name="Kohler A."/>
            <person name="Kuo A."/>
            <person name="Nagy L.G."/>
            <person name="Floudas D."/>
            <person name="Copeland A."/>
            <person name="Barry K.W."/>
            <person name="Cichocki N."/>
            <person name="Veneault-Fourrey C."/>
            <person name="LaButti K."/>
            <person name="Lindquist E.A."/>
            <person name="Lipzen A."/>
            <person name="Lundell T."/>
            <person name="Morin E."/>
            <person name="Murat C."/>
            <person name="Riley R."/>
            <person name="Ohm R."/>
            <person name="Sun H."/>
            <person name="Tunlid A."/>
            <person name="Henrissat B."/>
            <person name="Grigoriev I.V."/>
            <person name="Hibbett D.S."/>
            <person name="Martin F."/>
        </authorList>
    </citation>
    <scope>NUCLEOTIDE SEQUENCE [LARGE SCALE GENOMIC DNA]</scope>
    <source>
        <strain evidence="2">Marx 270</strain>
    </source>
</reference>
<reference evidence="1 2" key="1">
    <citation type="submission" date="2014-04" db="EMBL/GenBank/DDBJ databases">
        <authorList>
            <consortium name="DOE Joint Genome Institute"/>
            <person name="Kuo A."/>
            <person name="Kohler A."/>
            <person name="Costa M.D."/>
            <person name="Nagy L.G."/>
            <person name="Floudas D."/>
            <person name="Copeland A."/>
            <person name="Barry K.W."/>
            <person name="Cichocki N."/>
            <person name="Veneault-Fourrey C."/>
            <person name="LaButti K."/>
            <person name="Lindquist E.A."/>
            <person name="Lipzen A."/>
            <person name="Lundell T."/>
            <person name="Morin E."/>
            <person name="Murat C."/>
            <person name="Sun H."/>
            <person name="Tunlid A."/>
            <person name="Henrissat B."/>
            <person name="Grigoriev I.V."/>
            <person name="Hibbett D.S."/>
            <person name="Martin F."/>
            <person name="Nordberg H.P."/>
            <person name="Cantor M.N."/>
            <person name="Hua S.X."/>
        </authorList>
    </citation>
    <scope>NUCLEOTIDE SEQUENCE [LARGE SCALE GENOMIC DNA]</scope>
    <source>
        <strain evidence="1 2">Marx 270</strain>
    </source>
</reference>
<evidence type="ECO:0000313" key="2">
    <source>
        <dbReference type="Proteomes" id="UP000054217"/>
    </source>
</evidence>
<sequence length="73" mass="8074">MYAAFYPSLPAHPCLLSLIMCLTLPSIRVRYPSALASSSMASSSTGQTELPLSMYCVWFHCADLLDLTPYRLV</sequence>
<accession>A0A0C3PET9</accession>
<dbReference type="EMBL" id="KN831947">
    <property type="protein sequence ID" value="KIO12340.1"/>
    <property type="molecule type" value="Genomic_DNA"/>
</dbReference>
<dbReference type="AlphaFoldDB" id="A0A0C3PET9"/>
<dbReference type="HOGENOM" id="CLU_2705844_0_0_1"/>
<evidence type="ECO:0000313" key="1">
    <source>
        <dbReference type="EMBL" id="KIO12340.1"/>
    </source>
</evidence>
<protein>
    <submittedName>
        <fullName evidence="1">Uncharacterized protein</fullName>
    </submittedName>
</protein>
<name>A0A0C3PET9_PISTI</name>
<dbReference type="Proteomes" id="UP000054217">
    <property type="component" value="Unassembled WGS sequence"/>
</dbReference>
<gene>
    <name evidence="1" type="ORF">M404DRAFT_673623</name>
</gene>
<keyword evidence="2" id="KW-1185">Reference proteome</keyword>
<dbReference type="InParanoid" id="A0A0C3PET9"/>
<organism evidence="1 2">
    <name type="scientific">Pisolithus tinctorius Marx 270</name>
    <dbReference type="NCBI Taxonomy" id="870435"/>
    <lineage>
        <taxon>Eukaryota</taxon>
        <taxon>Fungi</taxon>
        <taxon>Dikarya</taxon>
        <taxon>Basidiomycota</taxon>
        <taxon>Agaricomycotina</taxon>
        <taxon>Agaricomycetes</taxon>
        <taxon>Agaricomycetidae</taxon>
        <taxon>Boletales</taxon>
        <taxon>Sclerodermatineae</taxon>
        <taxon>Pisolithaceae</taxon>
        <taxon>Pisolithus</taxon>
    </lineage>
</organism>